<organism evidence="2 3">
    <name type="scientific">Camellia sinensis var. sinensis</name>
    <name type="common">China tea</name>
    <dbReference type="NCBI Taxonomy" id="542762"/>
    <lineage>
        <taxon>Eukaryota</taxon>
        <taxon>Viridiplantae</taxon>
        <taxon>Streptophyta</taxon>
        <taxon>Embryophyta</taxon>
        <taxon>Tracheophyta</taxon>
        <taxon>Spermatophyta</taxon>
        <taxon>Magnoliopsida</taxon>
        <taxon>eudicotyledons</taxon>
        <taxon>Gunneridae</taxon>
        <taxon>Pentapetalae</taxon>
        <taxon>asterids</taxon>
        <taxon>Ericales</taxon>
        <taxon>Theaceae</taxon>
        <taxon>Camellia</taxon>
    </lineage>
</organism>
<feature type="compositionally biased region" description="Polar residues" evidence="1">
    <location>
        <begin position="52"/>
        <end position="61"/>
    </location>
</feature>
<dbReference type="Proteomes" id="UP000306102">
    <property type="component" value="Unassembled WGS sequence"/>
</dbReference>
<feature type="region of interest" description="Disordered" evidence="1">
    <location>
        <begin position="1"/>
        <end position="96"/>
    </location>
</feature>
<evidence type="ECO:0000313" key="2">
    <source>
        <dbReference type="EMBL" id="THF96414.1"/>
    </source>
</evidence>
<feature type="compositionally biased region" description="Acidic residues" evidence="1">
    <location>
        <begin position="86"/>
        <end position="96"/>
    </location>
</feature>
<feature type="compositionally biased region" description="Polar residues" evidence="1">
    <location>
        <begin position="69"/>
        <end position="85"/>
    </location>
</feature>
<protein>
    <submittedName>
        <fullName evidence="2">Uncharacterized protein</fullName>
    </submittedName>
</protein>
<dbReference type="AlphaFoldDB" id="A0A4S4D2C8"/>
<comment type="caution">
    <text evidence="2">The sequence shown here is derived from an EMBL/GenBank/DDBJ whole genome shotgun (WGS) entry which is preliminary data.</text>
</comment>
<accession>A0A4S4D2C8</accession>
<keyword evidence="3" id="KW-1185">Reference proteome</keyword>
<evidence type="ECO:0000313" key="3">
    <source>
        <dbReference type="Proteomes" id="UP000306102"/>
    </source>
</evidence>
<dbReference type="STRING" id="542762.A0A4S4D2C8"/>
<name>A0A4S4D2C8_CAMSN</name>
<reference evidence="2 3" key="1">
    <citation type="journal article" date="2018" name="Proc. Natl. Acad. Sci. U.S.A.">
        <title>Draft genome sequence of Camellia sinensis var. sinensis provides insights into the evolution of the tea genome and tea quality.</title>
        <authorList>
            <person name="Wei C."/>
            <person name="Yang H."/>
            <person name="Wang S."/>
            <person name="Zhao J."/>
            <person name="Liu C."/>
            <person name="Gao L."/>
            <person name="Xia E."/>
            <person name="Lu Y."/>
            <person name="Tai Y."/>
            <person name="She G."/>
            <person name="Sun J."/>
            <person name="Cao H."/>
            <person name="Tong W."/>
            <person name="Gao Q."/>
            <person name="Li Y."/>
            <person name="Deng W."/>
            <person name="Jiang X."/>
            <person name="Wang W."/>
            <person name="Chen Q."/>
            <person name="Zhang S."/>
            <person name="Li H."/>
            <person name="Wu J."/>
            <person name="Wang P."/>
            <person name="Li P."/>
            <person name="Shi C."/>
            <person name="Zheng F."/>
            <person name="Jian J."/>
            <person name="Huang B."/>
            <person name="Shan D."/>
            <person name="Shi M."/>
            <person name="Fang C."/>
            <person name="Yue Y."/>
            <person name="Li F."/>
            <person name="Li D."/>
            <person name="Wei S."/>
            <person name="Han B."/>
            <person name="Jiang C."/>
            <person name="Yin Y."/>
            <person name="Xia T."/>
            <person name="Zhang Z."/>
            <person name="Bennetzen J.L."/>
            <person name="Zhao S."/>
            <person name="Wan X."/>
        </authorList>
    </citation>
    <scope>NUCLEOTIDE SEQUENCE [LARGE SCALE GENOMIC DNA]</scope>
    <source>
        <strain evidence="3">cv. Shuchazao</strain>
        <tissue evidence="2">Leaf</tissue>
    </source>
</reference>
<dbReference type="EMBL" id="SDRB02012918">
    <property type="protein sequence ID" value="THF96414.1"/>
    <property type="molecule type" value="Genomic_DNA"/>
</dbReference>
<proteinExistence type="predicted"/>
<sequence length="252" mass="28420">MFDRIGSKTFPIPIPRPPKLHNPKPPRASINGEPTTSPQTPKPNCRGRKKNPTTSHTQSSSKPKRTRKTQSQNGTIEANGTIESTNDVEDEDYDDGIDFPYEDPPLICCFGAANIPKRERIRFRSSIATTVCTGSISQILISKLHSHHHLHQRGINFSISLKLFLPVSLDLVIEIEILNKKLQNGVDPMDRNMEKPKTLDDVTDKTKPWQLAEIIDPAQCRQVTMPDNMDAVNKVYSYSFVAAKSIYWIMLD</sequence>
<evidence type="ECO:0000256" key="1">
    <source>
        <dbReference type="SAM" id="MobiDB-lite"/>
    </source>
</evidence>
<gene>
    <name evidence="2" type="ORF">TEA_015440</name>
</gene>